<keyword evidence="1" id="KW-0472">Membrane</keyword>
<protein>
    <submittedName>
        <fullName evidence="2">Uncharacterized protein</fullName>
    </submittedName>
</protein>
<evidence type="ECO:0000256" key="1">
    <source>
        <dbReference type="SAM" id="Phobius"/>
    </source>
</evidence>
<evidence type="ECO:0000313" key="3">
    <source>
        <dbReference type="Proteomes" id="UP001476798"/>
    </source>
</evidence>
<gene>
    <name evidence="2" type="ORF">GOODEAATRI_012552</name>
</gene>
<name>A0ABV0NA31_9TELE</name>
<reference evidence="2 3" key="1">
    <citation type="submission" date="2021-06" db="EMBL/GenBank/DDBJ databases">
        <authorList>
            <person name="Palmer J.M."/>
        </authorList>
    </citation>
    <scope>NUCLEOTIDE SEQUENCE [LARGE SCALE GENOMIC DNA]</scope>
    <source>
        <strain evidence="2 3">GA_2019</strain>
        <tissue evidence="2">Muscle</tissue>
    </source>
</reference>
<keyword evidence="3" id="KW-1185">Reference proteome</keyword>
<evidence type="ECO:0000313" key="2">
    <source>
        <dbReference type="EMBL" id="MEQ2168265.1"/>
    </source>
</evidence>
<accession>A0ABV0NA31</accession>
<organism evidence="2 3">
    <name type="scientific">Goodea atripinnis</name>
    <dbReference type="NCBI Taxonomy" id="208336"/>
    <lineage>
        <taxon>Eukaryota</taxon>
        <taxon>Metazoa</taxon>
        <taxon>Chordata</taxon>
        <taxon>Craniata</taxon>
        <taxon>Vertebrata</taxon>
        <taxon>Euteleostomi</taxon>
        <taxon>Actinopterygii</taxon>
        <taxon>Neopterygii</taxon>
        <taxon>Teleostei</taxon>
        <taxon>Neoteleostei</taxon>
        <taxon>Acanthomorphata</taxon>
        <taxon>Ovalentaria</taxon>
        <taxon>Atherinomorphae</taxon>
        <taxon>Cyprinodontiformes</taxon>
        <taxon>Goodeidae</taxon>
        <taxon>Goodea</taxon>
    </lineage>
</organism>
<feature type="non-terminal residue" evidence="2">
    <location>
        <position position="1"/>
    </location>
</feature>
<dbReference type="EMBL" id="JAHRIO010030794">
    <property type="protein sequence ID" value="MEQ2168265.1"/>
    <property type="molecule type" value="Genomic_DNA"/>
</dbReference>
<feature type="transmembrane region" description="Helical" evidence="1">
    <location>
        <begin position="104"/>
        <end position="122"/>
    </location>
</feature>
<proteinExistence type="predicted"/>
<dbReference type="Proteomes" id="UP001476798">
    <property type="component" value="Unassembled WGS sequence"/>
</dbReference>
<keyword evidence="1" id="KW-0812">Transmembrane</keyword>
<sequence length="132" mass="14847">RRPALPSLGIEVTAHLGELNYFSKMIKADTEVLYSYGHSKIGMVCTITFSARNSSRTLPSFTFQVSRHGANLLGFDLFYVLGFYFRDNTGAVILMVTISWQHCWLLLFAGLGLIAFNYQLLIKSACPRAFKL</sequence>
<keyword evidence="1" id="KW-1133">Transmembrane helix</keyword>
<comment type="caution">
    <text evidence="2">The sequence shown here is derived from an EMBL/GenBank/DDBJ whole genome shotgun (WGS) entry which is preliminary data.</text>
</comment>